<proteinExistence type="inferred from homology"/>
<evidence type="ECO:0000259" key="6">
    <source>
        <dbReference type="Pfam" id="PF02668"/>
    </source>
</evidence>
<evidence type="ECO:0000256" key="1">
    <source>
        <dbReference type="ARBA" id="ARBA00005896"/>
    </source>
</evidence>
<dbReference type="Pfam" id="PF02668">
    <property type="entry name" value="TauD"/>
    <property type="match status" value="1"/>
</dbReference>
<keyword evidence="8" id="KW-1185">Reference proteome</keyword>
<comment type="similarity">
    <text evidence="1">Belongs to the TfdA dioxygenase family.</text>
</comment>
<keyword evidence="5" id="KW-0408">Iron</keyword>
<gene>
    <name evidence="7" type="ORF">PQR62_06755</name>
</gene>
<dbReference type="PANTHER" id="PTHR30468">
    <property type="entry name" value="ALPHA-KETOGLUTARATE-DEPENDENT SULFONATE DIOXYGENASE"/>
    <property type="match status" value="1"/>
</dbReference>
<dbReference type="GO" id="GO:0051213">
    <property type="term" value="F:dioxygenase activity"/>
    <property type="evidence" value="ECO:0007669"/>
    <property type="project" value="UniProtKB-KW"/>
</dbReference>
<keyword evidence="3 7" id="KW-0223">Dioxygenase</keyword>
<evidence type="ECO:0000256" key="2">
    <source>
        <dbReference type="ARBA" id="ARBA00022723"/>
    </source>
</evidence>
<reference evidence="7 8" key="1">
    <citation type="journal article" date="2024" name="Chem. Sci.">
        <title>Discovery of megapolipeptins by genome mining of a Burkholderiales bacteria collection.</title>
        <authorList>
            <person name="Paulo B.S."/>
            <person name="Recchia M.J.J."/>
            <person name="Lee S."/>
            <person name="Fergusson C.H."/>
            <person name="Romanowski S.B."/>
            <person name="Hernandez A."/>
            <person name="Krull N."/>
            <person name="Liu D.Y."/>
            <person name="Cavanagh H."/>
            <person name="Bos A."/>
            <person name="Gray C.A."/>
            <person name="Murphy B.T."/>
            <person name="Linington R.G."/>
            <person name="Eustaquio A.S."/>
        </authorList>
    </citation>
    <scope>NUCLEOTIDE SEQUENCE [LARGE SCALE GENOMIC DNA]</scope>
    <source>
        <strain evidence="7 8">RL21-008-BIB-A</strain>
    </source>
</reference>
<dbReference type="InterPro" id="IPR003819">
    <property type="entry name" value="TauD/TfdA-like"/>
</dbReference>
<sequence length="270" mass="30527">MQYETIRVAPSTIRIGAEISGVDFTGTLHPQQIRELNAALIEHQVLFFRDQKMDMASHERAGRVFGELIEHSGVAGVDGHPHVVAIHADADSKYVAGEAWHSDLSCNAEPPLGSMLYLHTIPPVGGDTLFSSMYAAYDALSPRMKTYLEGLTAVHDGERIYRKHTDDPNKRFPISSHPVVRTHPVSGRKALFCNSQYVTHINEVDKHESEAILKFLFQHCAQPMFHVRFRWQPHSVALWDNRCVEHSAIWDYFPQLRSGYRVTIGGDKPF</sequence>
<dbReference type="EMBL" id="JAQQFM010000003">
    <property type="protein sequence ID" value="MFL9923954.1"/>
    <property type="molecule type" value="Genomic_DNA"/>
</dbReference>
<dbReference type="InterPro" id="IPR042098">
    <property type="entry name" value="TauD-like_sf"/>
</dbReference>
<evidence type="ECO:0000256" key="4">
    <source>
        <dbReference type="ARBA" id="ARBA00023002"/>
    </source>
</evidence>
<dbReference type="Proteomes" id="UP001629246">
    <property type="component" value="Unassembled WGS sequence"/>
</dbReference>
<evidence type="ECO:0000313" key="8">
    <source>
        <dbReference type="Proteomes" id="UP001629246"/>
    </source>
</evidence>
<comment type="caution">
    <text evidence="7">The sequence shown here is derived from an EMBL/GenBank/DDBJ whole genome shotgun (WGS) entry which is preliminary data.</text>
</comment>
<evidence type="ECO:0000256" key="5">
    <source>
        <dbReference type="ARBA" id="ARBA00023004"/>
    </source>
</evidence>
<dbReference type="InterPro" id="IPR051323">
    <property type="entry name" value="AtsK-like"/>
</dbReference>
<dbReference type="Gene3D" id="3.60.130.10">
    <property type="entry name" value="Clavaminate synthase-like"/>
    <property type="match status" value="1"/>
</dbReference>
<dbReference type="RefSeq" id="WP_408156109.1">
    <property type="nucleotide sequence ID" value="NZ_JAQQFM010000003.1"/>
</dbReference>
<evidence type="ECO:0000313" key="7">
    <source>
        <dbReference type="EMBL" id="MFL9923954.1"/>
    </source>
</evidence>
<protein>
    <submittedName>
        <fullName evidence="7">TauD/TfdA family dioxygenase</fullName>
    </submittedName>
</protein>
<organism evidence="7 8">
    <name type="scientific">Herbaspirillum lusitanum</name>
    <dbReference type="NCBI Taxonomy" id="213312"/>
    <lineage>
        <taxon>Bacteria</taxon>
        <taxon>Pseudomonadati</taxon>
        <taxon>Pseudomonadota</taxon>
        <taxon>Betaproteobacteria</taxon>
        <taxon>Burkholderiales</taxon>
        <taxon>Oxalobacteraceae</taxon>
        <taxon>Herbaspirillum</taxon>
    </lineage>
</organism>
<keyword evidence="4" id="KW-0560">Oxidoreductase</keyword>
<keyword evidence="2" id="KW-0479">Metal-binding</keyword>
<accession>A0ABW9A6U2</accession>
<feature type="domain" description="TauD/TfdA-like" evidence="6">
    <location>
        <begin position="9"/>
        <end position="262"/>
    </location>
</feature>
<name>A0ABW9A6U2_9BURK</name>
<dbReference type="SUPFAM" id="SSF51197">
    <property type="entry name" value="Clavaminate synthase-like"/>
    <property type="match status" value="1"/>
</dbReference>
<dbReference type="PANTHER" id="PTHR30468:SF1">
    <property type="entry name" value="ALPHA-KETOGLUTARATE-DEPENDENT SULFONATE DIOXYGENASE"/>
    <property type="match status" value="1"/>
</dbReference>
<evidence type="ECO:0000256" key="3">
    <source>
        <dbReference type="ARBA" id="ARBA00022964"/>
    </source>
</evidence>